<evidence type="ECO:0000313" key="11">
    <source>
        <dbReference type="Proteomes" id="UP000789390"/>
    </source>
</evidence>
<evidence type="ECO:0000259" key="9">
    <source>
        <dbReference type="PROSITE" id="PS50157"/>
    </source>
</evidence>
<evidence type="ECO:0000256" key="3">
    <source>
        <dbReference type="ARBA" id="ARBA00022737"/>
    </source>
</evidence>
<comment type="subcellular location">
    <subcellularLocation>
        <location evidence="1">Nucleus</location>
    </subcellularLocation>
</comment>
<keyword evidence="2" id="KW-0479">Metal-binding</keyword>
<dbReference type="GO" id="GO:0008270">
    <property type="term" value="F:zinc ion binding"/>
    <property type="evidence" value="ECO:0007669"/>
    <property type="project" value="UniProtKB-KW"/>
</dbReference>
<dbReference type="FunFam" id="3.30.160.60:FF:003469">
    <property type="entry name" value="Zinc finger protein"/>
    <property type="match status" value="1"/>
</dbReference>
<dbReference type="PANTHER" id="PTHR24406">
    <property type="entry name" value="TRANSCRIPTIONAL REPRESSOR CTCFL-RELATED"/>
    <property type="match status" value="1"/>
</dbReference>
<feature type="domain" description="C2H2-type" evidence="9">
    <location>
        <begin position="107"/>
        <end position="134"/>
    </location>
</feature>
<sequence length="419" mass="47191">MAQSELLEVYLREERSSIQEKRLFACTLCPYRTDRRNNLKRHTATMHEQSTAVLECCGSRFANKAALRHHTSAYHRHGYICTICSRVFCRRALLRRHHAVHSGFKEFTCSLCDYATSHKSNLERHMKIHESGDKYSTSSPSSSSQPIQHDRSSPEDFYQADDSSKSYCIPPPSRDHNPILASLLSQPANDGEVLQWVYHSPYDSYSSQLLNPQVSTTPVGDPSSSSTQPSTRADRRWSYDSLVQESCGVTRFESSKSQITVPKETTSLPLRHAIDVILGIKEEFPPNRPSNAFLYCGGGQDLSQVPVSSCVTTSSNHWSIGHLSSSGLRRYNDESPTFAESIDATQSSHELNSDVDSSVSDHREACAGYKRPRQMADLYHCSNSSLNQMSDVESLERDYTYVPKKLRMSKRYQIGAQSP</sequence>
<dbReference type="InterPro" id="IPR013087">
    <property type="entry name" value="Znf_C2H2_type"/>
</dbReference>
<feature type="domain" description="C2H2-type" evidence="9">
    <location>
        <begin position="79"/>
        <end position="106"/>
    </location>
</feature>
<evidence type="ECO:0000256" key="2">
    <source>
        <dbReference type="ARBA" id="ARBA00022723"/>
    </source>
</evidence>
<protein>
    <recommendedName>
        <fullName evidence="9">C2H2-type domain-containing protein</fullName>
    </recommendedName>
</protein>
<keyword evidence="3" id="KW-0677">Repeat</keyword>
<evidence type="ECO:0000313" key="10">
    <source>
        <dbReference type="EMBL" id="CAH0102042.1"/>
    </source>
</evidence>
<keyword evidence="6" id="KW-0539">Nucleus</keyword>
<dbReference type="FunFam" id="3.30.160.60:FF:002609">
    <property type="entry name" value="Zinc finger protein"/>
    <property type="match status" value="1"/>
</dbReference>
<dbReference type="InterPro" id="IPR050888">
    <property type="entry name" value="ZnF_C2H2-type_TF"/>
</dbReference>
<dbReference type="PROSITE" id="PS50157">
    <property type="entry name" value="ZINC_FINGER_C2H2_2"/>
    <property type="match status" value="2"/>
</dbReference>
<dbReference type="Pfam" id="PF13909">
    <property type="entry name" value="zf-H2C2_5"/>
    <property type="match status" value="1"/>
</dbReference>
<proteinExistence type="predicted"/>
<dbReference type="InterPro" id="IPR036236">
    <property type="entry name" value="Znf_C2H2_sf"/>
</dbReference>
<dbReference type="Pfam" id="PF00096">
    <property type="entry name" value="zf-C2H2"/>
    <property type="match status" value="1"/>
</dbReference>
<name>A0A8J2RH37_9CRUS</name>
<dbReference type="AlphaFoldDB" id="A0A8J2RH37"/>
<evidence type="ECO:0000256" key="8">
    <source>
        <dbReference type="SAM" id="MobiDB-lite"/>
    </source>
</evidence>
<evidence type="ECO:0000256" key="4">
    <source>
        <dbReference type="ARBA" id="ARBA00022771"/>
    </source>
</evidence>
<dbReference type="EMBL" id="CAKKLH010000071">
    <property type="protein sequence ID" value="CAH0102042.1"/>
    <property type="molecule type" value="Genomic_DNA"/>
</dbReference>
<dbReference type="Gene3D" id="3.30.160.60">
    <property type="entry name" value="Classic Zinc Finger"/>
    <property type="match status" value="3"/>
</dbReference>
<dbReference type="SMART" id="SM00355">
    <property type="entry name" value="ZnF_C2H2"/>
    <property type="match status" value="4"/>
</dbReference>
<evidence type="ECO:0000256" key="5">
    <source>
        <dbReference type="ARBA" id="ARBA00022833"/>
    </source>
</evidence>
<organism evidence="10 11">
    <name type="scientific">Daphnia galeata</name>
    <dbReference type="NCBI Taxonomy" id="27404"/>
    <lineage>
        <taxon>Eukaryota</taxon>
        <taxon>Metazoa</taxon>
        <taxon>Ecdysozoa</taxon>
        <taxon>Arthropoda</taxon>
        <taxon>Crustacea</taxon>
        <taxon>Branchiopoda</taxon>
        <taxon>Diplostraca</taxon>
        <taxon>Cladocera</taxon>
        <taxon>Anomopoda</taxon>
        <taxon>Daphniidae</taxon>
        <taxon>Daphnia</taxon>
    </lineage>
</organism>
<dbReference type="SUPFAM" id="SSF57667">
    <property type="entry name" value="beta-beta-alpha zinc fingers"/>
    <property type="match status" value="2"/>
</dbReference>
<evidence type="ECO:0000256" key="7">
    <source>
        <dbReference type="PROSITE-ProRule" id="PRU00042"/>
    </source>
</evidence>
<dbReference type="GO" id="GO:0005634">
    <property type="term" value="C:nucleus"/>
    <property type="evidence" value="ECO:0007669"/>
    <property type="project" value="UniProtKB-SubCell"/>
</dbReference>
<keyword evidence="11" id="KW-1185">Reference proteome</keyword>
<keyword evidence="4 7" id="KW-0863">Zinc-finger</keyword>
<feature type="region of interest" description="Disordered" evidence="8">
    <location>
        <begin position="130"/>
        <end position="162"/>
    </location>
</feature>
<accession>A0A8J2RH37</accession>
<comment type="caution">
    <text evidence="10">The sequence shown here is derived from an EMBL/GenBank/DDBJ whole genome shotgun (WGS) entry which is preliminary data.</text>
</comment>
<feature type="compositionally biased region" description="Polar residues" evidence="8">
    <location>
        <begin position="209"/>
        <end position="231"/>
    </location>
</feature>
<keyword evidence="5" id="KW-0862">Zinc</keyword>
<dbReference type="OrthoDB" id="3561125at2759"/>
<feature type="region of interest" description="Disordered" evidence="8">
    <location>
        <begin position="209"/>
        <end position="237"/>
    </location>
</feature>
<dbReference type="PROSITE" id="PS00028">
    <property type="entry name" value="ZINC_FINGER_C2H2_1"/>
    <property type="match status" value="1"/>
</dbReference>
<gene>
    <name evidence="10" type="ORF">DGAL_LOCUS4418</name>
</gene>
<dbReference type="Proteomes" id="UP000789390">
    <property type="component" value="Unassembled WGS sequence"/>
</dbReference>
<reference evidence="10" key="1">
    <citation type="submission" date="2021-11" db="EMBL/GenBank/DDBJ databases">
        <authorList>
            <person name="Schell T."/>
        </authorList>
    </citation>
    <scope>NUCLEOTIDE SEQUENCE</scope>
    <source>
        <strain evidence="10">M5</strain>
    </source>
</reference>
<evidence type="ECO:0000256" key="1">
    <source>
        <dbReference type="ARBA" id="ARBA00004123"/>
    </source>
</evidence>
<evidence type="ECO:0000256" key="6">
    <source>
        <dbReference type="ARBA" id="ARBA00023242"/>
    </source>
</evidence>